<dbReference type="SUPFAM" id="SSF142906">
    <property type="entry name" value="YjbR-like"/>
    <property type="match status" value="1"/>
</dbReference>
<dbReference type="EMBL" id="CP045652">
    <property type="protein sequence ID" value="QGA27698.1"/>
    <property type="molecule type" value="Genomic_DNA"/>
</dbReference>
<keyword evidence="2" id="KW-1185">Reference proteome</keyword>
<proteinExistence type="predicted"/>
<dbReference type="GO" id="GO:0003677">
    <property type="term" value="F:DNA binding"/>
    <property type="evidence" value="ECO:0007669"/>
    <property type="project" value="UniProtKB-KW"/>
</dbReference>
<name>A0A5Q0QHQ8_9SPHI</name>
<dbReference type="PANTHER" id="PTHR35145">
    <property type="entry name" value="CYTOPLASMIC PROTEIN-RELATED"/>
    <property type="match status" value="1"/>
</dbReference>
<dbReference type="PANTHER" id="PTHR35145:SF1">
    <property type="entry name" value="CYTOPLASMIC PROTEIN"/>
    <property type="match status" value="1"/>
</dbReference>
<dbReference type="InterPro" id="IPR058532">
    <property type="entry name" value="YjbR/MT2646/Rv2570-like"/>
</dbReference>
<protein>
    <submittedName>
        <fullName evidence="1">MmcQ/YjbR family DNA-binding protein</fullName>
    </submittedName>
</protein>
<reference evidence="1 2" key="1">
    <citation type="submission" date="2019-10" db="EMBL/GenBank/DDBJ databases">
        <authorList>
            <person name="Dong K."/>
        </authorList>
    </citation>
    <scope>NUCLEOTIDE SEQUENCE [LARGE SCALE GENOMIC DNA]</scope>
    <source>
        <strain evidence="2">dk4302</strain>
    </source>
</reference>
<dbReference type="Proteomes" id="UP000326921">
    <property type="component" value="Chromosome"/>
</dbReference>
<organism evidence="1 2">
    <name type="scientific">Sphingobacterium zhuxiongii</name>
    <dbReference type="NCBI Taxonomy" id="2662364"/>
    <lineage>
        <taxon>Bacteria</taxon>
        <taxon>Pseudomonadati</taxon>
        <taxon>Bacteroidota</taxon>
        <taxon>Sphingobacteriia</taxon>
        <taxon>Sphingobacteriales</taxon>
        <taxon>Sphingobacteriaceae</taxon>
        <taxon>Sphingobacterium</taxon>
    </lineage>
</organism>
<accession>A0A5Q0QHQ8</accession>
<dbReference type="Gene3D" id="3.90.1150.30">
    <property type="match status" value="1"/>
</dbReference>
<dbReference type="InterPro" id="IPR038056">
    <property type="entry name" value="YjbR-like_sf"/>
</dbReference>
<dbReference type="KEGG" id="sphe:GFH32_15835"/>
<sequence>MNIEELRDYCISKNAATEETPFGPDTLVFKVMGKVFLLVGLDQFEELSFNVKCDPEYAVELREKYENTVKPGYHMNKKHWNTVHANRQLNDKQLIELIDHSYELIVKALPKSVRLQIEE</sequence>
<keyword evidence="1" id="KW-0238">DNA-binding</keyword>
<dbReference type="AlphaFoldDB" id="A0A5Q0QHQ8"/>
<evidence type="ECO:0000313" key="1">
    <source>
        <dbReference type="EMBL" id="QGA27698.1"/>
    </source>
</evidence>
<evidence type="ECO:0000313" key="2">
    <source>
        <dbReference type="Proteomes" id="UP000326921"/>
    </source>
</evidence>
<dbReference type="InterPro" id="IPR007351">
    <property type="entry name" value="YjbR"/>
</dbReference>
<gene>
    <name evidence="1" type="ORF">GFH32_15835</name>
</gene>
<dbReference type="Pfam" id="PF04237">
    <property type="entry name" value="YjbR"/>
    <property type="match status" value="1"/>
</dbReference>
<dbReference type="RefSeq" id="WP_153512525.1">
    <property type="nucleotide sequence ID" value="NZ_CP045652.1"/>
</dbReference>